<evidence type="ECO:0000256" key="3">
    <source>
        <dbReference type="SAM" id="SignalP"/>
    </source>
</evidence>
<comment type="similarity">
    <text evidence="1">Belongs to the TrbG/VirB9 family.</text>
</comment>
<dbReference type="CDD" id="cd06911">
    <property type="entry name" value="VirB9_CagX_TrbG"/>
    <property type="match status" value="1"/>
</dbReference>
<evidence type="ECO:0000313" key="5">
    <source>
        <dbReference type="Proteomes" id="UP000241167"/>
    </source>
</evidence>
<evidence type="ECO:0000313" key="4">
    <source>
        <dbReference type="EMBL" id="PSJ36402.1"/>
    </source>
</evidence>
<evidence type="ECO:0000256" key="2">
    <source>
        <dbReference type="ARBA" id="ARBA00022729"/>
    </source>
</evidence>
<comment type="caution">
    <text evidence="4">The sequence shown here is derived from an EMBL/GenBank/DDBJ whole genome shotgun (WGS) entry which is preliminary data.</text>
</comment>
<reference evidence="4 5" key="1">
    <citation type="submission" date="2018-03" db="EMBL/GenBank/DDBJ databases">
        <title>The draft genome of Sphingosinicella sp. GL-C-18.</title>
        <authorList>
            <person name="Liu L."/>
            <person name="Li L."/>
            <person name="Liang L."/>
            <person name="Zhang X."/>
            <person name="Wang T."/>
        </authorList>
    </citation>
    <scope>NUCLEOTIDE SEQUENCE [LARGE SCALE GENOMIC DNA]</scope>
    <source>
        <strain evidence="4 5">GL-C-18</strain>
    </source>
</reference>
<proteinExistence type="inferred from homology"/>
<gene>
    <name evidence="4" type="ORF">C7I55_26555</name>
</gene>
<feature type="chain" id="PRO_5015186317" evidence="3">
    <location>
        <begin position="19"/>
        <end position="232"/>
    </location>
</feature>
<dbReference type="InterPro" id="IPR038161">
    <property type="entry name" value="VirB9/CagX/TrbG_C_sf"/>
</dbReference>
<dbReference type="Pfam" id="PF03524">
    <property type="entry name" value="CagX"/>
    <property type="match status" value="1"/>
</dbReference>
<name>A0A2P7QEK1_9SPHN</name>
<organism evidence="4 5">
    <name type="scientific">Allosphingosinicella deserti</name>
    <dbReference type="NCBI Taxonomy" id="2116704"/>
    <lineage>
        <taxon>Bacteria</taxon>
        <taxon>Pseudomonadati</taxon>
        <taxon>Pseudomonadota</taxon>
        <taxon>Alphaproteobacteria</taxon>
        <taxon>Sphingomonadales</taxon>
        <taxon>Sphingomonadaceae</taxon>
        <taxon>Allosphingosinicella</taxon>
    </lineage>
</organism>
<protein>
    <submittedName>
        <fullName evidence="4">Type VI secretion protein</fullName>
    </submittedName>
</protein>
<dbReference type="Gene3D" id="2.60.40.2500">
    <property type="match status" value="1"/>
</dbReference>
<feature type="signal peptide" evidence="3">
    <location>
        <begin position="1"/>
        <end position="18"/>
    </location>
</feature>
<keyword evidence="2 3" id="KW-0732">Signal</keyword>
<dbReference type="RefSeq" id="WP_106516077.1">
    <property type="nucleotide sequence ID" value="NZ_PXYI01000014.1"/>
</dbReference>
<dbReference type="Proteomes" id="UP000241167">
    <property type="component" value="Unassembled WGS sequence"/>
</dbReference>
<dbReference type="AlphaFoldDB" id="A0A2P7QEK1"/>
<evidence type="ECO:0000256" key="1">
    <source>
        <dbReference type="ARBA" id="ARBA00006135"/>
    </source>
</evidence>
<dbReference type="InterPro" id="IPR033645">
    <property type="entry name" value="VirB9/CagX/TrbG_C"/>
</dbReference>
<dbReference type="InterPro" id="IPR010258">
    <property type="entry name" value="Conjugal_tfr_TrbG/VirB9/CagX"/>
</dbReference>
<keyword evidence="5" id="KW-1185">Reference proteome</keyword>
<sequence length="232" mass="25401">MRLAAAMLITAFVSAPLAAQVRPQPDDGNPRLQSIDFIDGQVVLLETALGYQLTVELAPDEQIENVAVGESGAWQVTANRRGDRLFIKPLQAGVVTNMTVITSARSYFMDLVALAEPTPETAYSVRFRYPAPADEMAAAPGPATATGRYRLEGDRALRPVAISDDGIRTYLSWRDGLAIPAVYGTERNGTESLVNGMMREDVFVIDAVYEKLVFRIDRATASAERVRPRGRR</sequence>
<accession>A0A2P7QEK1</accession>
<dbReference type="EMBL" id="PXYI01000014">
    <property type="protein sequence ID" value="PSJ36402.1"/>
    <property type="molecule type" value="Genomic_DNA"/>
</dbReference>
<dbReference type="OrthoDB" id="7390264at2"/>